<dbReference type="Pfam" id="PF22936">
    <property type="entry name" value="Pol_BBD"/>
    <property type="match status" value="1"/>
</dbReference>
<evidence type="ECO:0000313" key="2">
    <source>
        <dbReference type="EMBL" id="KYP37377.1"/>
    </source>
</evidence>
<keyword evidence="3" id="KW-1185">Reference proteome</keyword>
<feature type="domain" description="Retrovirus-related Pol polyprotein from transposon TNT 1-94-like beta-barrel" evidence="1">
    <location>
        <begin position="2"/>
        <end position="75"/>
    </location>
</feature>
<dbReference type="AlphaFoldDB" id="A0A151R471"/>
<feature type="non-terminal residue" evidence="2">
    <location>
        <position position="1"/>
    </location>
</feature>
<sequence length="90" mass="10162">TWILDNGATDHIFPFKSTFTTLTPISLISIRFPNQQFVTTKFSGTFVLGNLILHNTLFVLDFSVQLISIPKLSNSNDCLVIFYKNHSVIV</sequence>
<dbReference type="InterPro" id="IPR054722">
    <property type="entry name" value="PolX-like_BBD"/>
</dbReference>
<dbReference type="Proteomes" id="UP000075243">
    <property type="component" value="Unassembled WGS sequence"/>
</dbReference>
<reference evidence="2" key="1">
    <citation type="journal article" date="2012" name="Nat. Biotechnol.">
        <title>Draft genome sequence of pigeonpea (Cajanus cajan), an orphan legume crop of resource-poor farmers.</title>
        <authorList>
            <person name="Varshney R.K."/>
            <person name="Chen W."/>
            <person name="Li Y."/>
            <person name="Bharti A.K."/>
            <person name="Saxena R.K."/>
            <person name="Schlueter J.A."/>
            <person name="Donoghue M.T."/>
            <person name="Azam S."/>
            <person name="Fan G."/>
            <person name="Whaley A.M."/>
            <person name="Farmer A.D."/>
            <person name="Sheridan J."/>
            <person name="Iwata A."/>
            <person name="Tuteja R."/>
            <person name="Penmetsa R.V."/>
            <person name="Wu W."/>
            <person name="Upadhyaya H.D."/>
            <person name="Yang S.P."/>
            <person name="Shah T."/>
            <person name="Saxena K.B."/>
            <person name="Michael T."/>
            <person name="McCombie W.R."/>
            <person name="Yang B."/>
            <person name="Zhang G."/>
            <person name="Yang H."/>
            <person name="Wang J."/>
            <person name="Spillane C."/>
            <person name="Cook D.R."/>
            <person name="May G.D."/>
            <person name="Xu X."/>
            <person name="Jackson S.A."/>
        </authorList>
    </citation>
    <scope>NUCLEOTIDE SEQUENCE [LARGE SCALE GENOMIC DNA]</scope>
</reference>
<accession>A0A151R471</accession>
<name>A0A151R471_CAJCA</name>
<dbReference type="EMBL" id="KQ484112">
    <property type="protein sequence ID" value="KYP37377.1"/>
    <property type="molecule type" value="Genomic_DNA"/>
</dbReference>
<protein>
    <recommendedName>
        <fullName evidence="1">Retrovirus-related Pol polyprotein from transposon TNT 1-94-like beta-barrel domain-containing protein</fullName>
    </recommendedName>
</protein>
<evidence type="ECO:0000313" key="3">
    <source>
        <dbReference type="Proteomes" id="UP000075243"/>
    </source>
</evidence>
<proteinExistence type="predicted"/>
<organism evidence="2 3">
    <name type="scientific">Cajanus cajan</name>
    <name type="common">Pigeon pea</name>
    <name type="synonym">Cajanus indicus</name>
    <dbReference type="NCBI Taxonomy" id="3821"/>
    <lineage>
        <taxon>Eukaryota</taxon>
        <taxon>Viridiplantae</taxon>
        <taxon>Streptophyta</taxon>
        <taxon>Embryophyta</taxon>
        <taxon>Tracheophyta</taxon>
        <taxon>Spermatophyta</taxon>
        <taxon>Magnoliopsida</taxon>
        <taxon>eudicotyledons</taxon>
        <taxon>Gunneridae</taxon>
        <taxon>Pentapetalae</taxon>
        <taxon>rosids</taxon>
        <taxon>fabids</taxon>
        <taxon>Fabales</taxon>
        <taxon>Fabaceae</taxon>
        <taxon>Papilionoideae</taxon>
        <taxon>50 kb inversion clade</taxon>
        <taxon>NPAAA clade</taxon>
        <taxon>indigoferoid/millettioid clade</taxon>
        <taxon>Phaseoleae</taxon>
        <taxon>Cajanus</taxon>
    </lineage>
</organism>
<dbReference type="Gramene" id="C.cajan_42240.t">
    <property type="protein sequence ID" value="C.cajan_42240.t.cds1"/>
    <property type="gene ID" value="C.cajan_42240"/>
</dbReference>
<gene>
    <name evidence="2" type="ORF">KK1_041432</name>
</gene>
<evidence type="ECO:0000259" key="1">
    <source>
        <dbReference type="Pfam" id="PF22936"/>
    </source>
</evidence>